<accession>A0A8X8Y8E3</accession>
<proteinExistence type="predicted"/>
<dbReference type="EMBL" id="PNBA02000005">
    <property type="protein sequence ID" value="KAG6425041.1"/>
    <property type="molecule type" value="Genomic_DNA"/>
</dbReference>
<dbReference type="Proteomes" id="UP000298416">
    <property type="component" value="Unassembled WGS sequence"/>
</dbReference>
<evidence type="ECO:0000313" key="2">
    <source>
        <dbReference type="Proteomes" id="UP000298416"/>
    </source>
</evidence>
<keyword evidence="2" id="KW-1185">Reference proteome</keyword>
<gene>
    <name evidence="1" type="ORF">SASPL_115464</name>
</gene>
<evidence type="ECO:0000313" key="1">
    <source>
        <dbReference type="EMBL" id="KAG6425041.1"/>
    </source>
</evidence>
<reference evidence="1" key="1">
    <citation type="submission" date="2018-01" db="EMBL/GenBank/DDBJ databases">
        <authorList>
            <person name="Mao J.F."/>
        </authorList>
    </citation>
    <scope>NUCLEOTIDE SEQUENCE</scope>
    <source>
        <strain evidence="1">Huo1</strain>
        <tissue evidence="1">Leaf</tissue>
    </source>
</reference>
<comment type="caution">
    <text evidence="1">The sequence shown here is derived from an EMBL/GenBank/DDBJ whole genome shotgun (WGS) entry which is preliminary data.</text>
</comment>
<reference evidence="1" key="2">
    <citation type="submission" date="2020-08" db="EMBL/GenBank/DDBJ databases">
        <title>Plant Genome Project.</title>
        <authorList>
            <person name="Zhang R.-G."/>
        </authorList>
    </citation>
    <scope>NUCLEOTIDE SEQUENCE</scope>
    <source>
        <strain evidence="1">Huo1</strain>
        <tissue evidence="1">Leaf</tissue>
    </source>
</reference>
<protein>
    <submittedName>
        <fullName evidence="1">Uncharacterized protein</fullName>
    </submittedName>
</protein>
<dbReference type="AlphaFoldDB" id="A0A8X8Y8E3"/>
<sequence length="74" mass="8412">MASGIYKALEEVANQLPDNSKLKEAAFKHWTMSPEQVSDVKQDIEELESIVEPIVDKIIHGKHTKISREQNPKL</sequence>
<name>A0A8X8Y8E3_SALSN</name>
<organism evidence="1">
    <name type="scientific">Salvia splendens</name>
    <name type="common">Scarlet sage</name>
    <dbReference type="NCBI Taxonomy" id="180675"/>
    <lineage>
        <taxon>Eukaryota</taxon>
        <taxon>Viridiplantae</taxon>
        <taxon>Streptophyta</taxon>
        <taxon>Embryophyta</taxon>
        <taxon>Tracheophyta</taxon>
        <taxon>Spermatophyta</taxon>
        <taxon>Magnoliopsida</taxon>
        <taxon>eudicotyledons</taxon>
        <taxon>Gunneridae</taxon>
        <taxon>Pentapetalae</taxon>
        <taxon>asterids</taxon>
        <taxon>lamiids</taxon>
        <taxon>Lamiales</taxon>
        <taxon>Lamiaceae</taxon>
        <taxon>Nepetoideae</taxon>
        <taxon>Mentheae</taxon>
        <taxon>Salviinae</taxon>
        <taxon>Salvia</taxon>
        <taxon>Salvia subgen. Calosphace</taxon>
        <taxon>core Calosphace</taxon>
    </lineage>
</organism>